<dbReference type="EMBL" id="DVHI01000017">
    <property type="protein sequence ID" value="HIR62097.1"/>
    <property type="molecule type" value="Genomic_DNA"/>
</dbReference>
<dbReference type="PANTHER" id="PTHR12215:SF15">
    <property type="entry name" value="4'-PHOSPHOPANTETHEINYL TRANSFERASE SUPERFAMILY-RELATED"/>
    <property type="match status" value="1"/>
</dbReference>
<dbReference type="GO" id="GO:0008897">
    <property type="term" value="F:holo-[acyl-carrier-protein] synthase activity"/>
    <property type="evidence" value="ECO:0007669"/>
    <property type="project" value="InterPro"/>
</dbReference>
<sequence length="212" mass="24416">MGLYKREKLENGAEICVWEISEDEDDLRRLCAPIPSDELEELEITKSPARRKEKLAVRALLNEMFPEKLYLGHHDNGKPYLQNCAVEISISHCARFAAVIAHPEESVGIDIESLGRDFSAVERKALSEDEKDDLSDHNTNQQLAIYWCAKEAIYKRMSRNGVDFARQIEVERFTPRDEGELEATFIHKDGEEETFELNYEIFDGHVMVWLVG</sequence>
<dbReference type="Proteomes" id="UP000886744">
    <property type="component" value="Unassembled WGS sequence"/>
</dbReference>
<feature type="domain" description="4'-phosphopantetheinyl transferase" evidence="2">
    <location>
        <begin position="106"/>
        <end position="190"/>
    </location>
</feature>
<dbReference type="GO" id="GO:0005829">
    <property type="term" value="C:cytosol"/>
    <property type="evidence" value="ECO:0007669"/>
    <property type="project" value="TreeGrafter"/>
</dbReference>
<evidence type="ECO:0000256" key="1">
    <source>
        <dbReference type="ARBA" id="ARBA00010990"/>
    </source>
</evidence>
<reference evidence="3" key="1">
    <citation type="submission" date="2020-10" db="EMBL/GenBank/DDBJ databases">
        <authorList>
            <person name="Gilroy R."/>
        </authorList>
    </citation>
    <scope>NUCLEOTIDE SEQUENCE</scope>
    <source>
        <strain evidence="3">ChiHjej13B12-12457</strain>
    </source>
</reference>
<proteinExistence type="inferred from homology"/>
<protein>
    <submittedName>
        <fullName evidence="3">4'-phosphopantetheinyl transferase superfamily protein</fullName>
    </submittedName>
</protein>
<dbReference type="InterPro" id="IPR008278">
    <property type="entry name" value="4-PPantetheinyl_Trfase_dom"/>
</dbReference>
<dbReference type="AlphaFoldDB" id="A0A9D1DZY8"/>
<dbReference type="GO" id="GO:0019878">
    <property type="term" value="P:lysine biosynthetic process via aminoadipic acid"/>
    <property type="evidence" value="ECO:0007669"/>
    <property type="project" value="TreeGrafter"/>
</dbReference>
<evidence type="ECO:0000313" key="4">
    <source>
        <dbReference type="Proteomes" id="UP000886744"/>
    </source>
</evidence>
<dbReference type="Pfam" id="PF01648">
    <property type="entry name" value="ACPS"/>
    <property type="match status" value="1"/>
</dbReference>
<dbReference type="PANTHER" id="PTHR12215">
    <property type="entry name" value="PHOSPHOPANTETHEINE TRANSFERASE"/>
    <property type="match status" value="1"/>
</dbReference>
<reference evidence="3" key="2">
    <citation type="journal article" date="2021" name="PeerJ">
        <title>Extensive microbial diversity within the chicken gut microbiome revealed by metagenomics and culture.</title>
        <authorList>
            <person name="Gilroy R."/>
            <person name="Ravi A."/>
            <person name="Getino M."/>
            <person name="Pursley I."/>
            <person name="Horton D.L."/>
            <person name="Alikhan N.F."/>
            <person name="Baker D."/>
            <person name="Gharbi K."/>
            <person name="Hall N."/>
            <person name="Watson M."/>
            <person name="Adriaenssens E.M."/>
            <person name="Foster-Nyarko E."/>
            <person name="Jarju S."/>
            <person name="Secka A."/>
            <person name="Antonio M."/>
            <person name="Oren A."/>
            <person name="Chaudhuri R.R."/>
            <person name="La Ragione R."/>
            <person name="Hildebrand F."/>
            <person name="Pallen M.J."/>
        </authorList>
    </citation>
    <scope>NUCLEOTIDE SEQUENCE</scope>
    <source>
        <strain evidence="3">ChiHjej13B12-12457</strain>
    </source>
</reference>
<name>A0A9D1DZY8_9BACT</name>
<evidence type="ECO:0000259" key="2">
    <source>
        <dbReference type="Pfam" id="PF01648"/>
    </source>
</evidence>
<keyword evidence="3" id="KW-0808">Transferase</keyword>
<organism evidence="3 4">
    <name type="scientific">Candidatus Coprenecus avistercoris</name>
    <dbReference type="NCBI Taxonomy" id="2840730"/>
    <lineage>
        <taxon>Bacteria</taxon>
        <taxon>Pseudomonadati</taxon>
        <taxon>Bacteroidota</taxon>
        <taxon>Bacteroidia</taxon>
        <taxon>Bacteroidales</taxon>
        <taxon>Rikenellaceae</taxon>
        <taxon>Rikenellaceae incertae sedis</taxon>
        <taxon>Candidatus Coprenecus</taxon>
    </lineage>
</organism>
<comment type="similarity">
    <text evidence="1">Belongs to the P-Pant transferase superfamily. Gsp/Sfp/HetI/AcpT family.</text>
</comment>
<gene>
    <name evidence="3" type="ORF">IAC94_01060</name>
</gene>
<comment type="caution">
    <text evidence="3">The sequence shown here is derived from an EMBL/GenBank/DDBJ whole genome shotgun (WGS) entry which is preliminary data.</text>
</comment>
<accession>A0A9D1DZY8</accession>
<dbReference type="InterPro" id="IPR050559">
    <property type="entry name" value="P-Pant_transferase_sf"/>
</dbReference>
<dbReference type="GO" id="GO:0000287">
    <property type="term" value="F:magnesium ion binding"/>
    <property type="evidence" value="ECO:0007669"/>
    <property type="project" value="InterPro"/>
</dbReference>
<evidence type="ECO:0000313" key="3">
    <source>
        <dbReference type="EMBL" id="HIR62097.1"/>
    </source>
</evidence>